<reference evidence="6 7" key="1">
    <citation type="submission" date="2016-09" db="EMBL/GenBank/DDBJ databases">
        <authorList>
            <person name="Capua I."/>
            <person name="De Benedictis P."/>
            <person name="Joannis T."/>
            <person name="Lombin L.H."/>
            <person name="Cattoli G."/>
        </authorList>
    </citation>
    <scope>NUCLEOTIDE SEQUENCE [LARGE SCALE GENOMIC DNA]</scope>
    <source>
        <strain evidence="6 7">ANC 4671</strain>
    </source>
</reference>
<dbReference type="Proteomes" id="UP000185895">
    <property type="component" value="Unassembled WGS sequence"/>
</dbReference>
<dbReference type="OrthoDB" id="9813056at2"/>
<keyword evidence="2" id="KW-0805">Transcription regulation</keyword>
<dbReference type="InterPro" id="IPR005119">
    <property type="entry name" value="LysR_subst-bd"/>
</dbReference>
<comment type="similarity">
    <text evidence="1">Belongs to the LysR transcriptional regulatory family.</text>
</comment>
<proteinExistence type="inferred from homology"/>
<dbReference type="PANTHER" id="PTHR30537:SF1">
    <property type="entry name" value="HTH-TYPE TRANSCRIPTIONAL REGULATOR PGRR"/>
    <property type="match status" value="1"/>
</dbReference>
<dbReference type="STRING" id="1262585.BJI46_04965"/>
<keyword evidence="4" id="KW-0804">Transcription</keyword>
<dbReference type="Gene3D" id="1.10.10.10">
    <property type="entry name" value="Winged helix-like DNA-binding domain superfamily/Winged helix DNA-binding domain"/>
    <property type="match status" value="1"/>
</dbReference>
<dbReference type="Gene3D" id="3.40.190.290">
    <property type="match status" value="1"/>
</dbReference>
<protein>
    <recommendedName>
        <fullName evidence="5">HTH lysR-type domain-containing protein</fullName>
    </recommendedName>
</protein>
<sequence>MKKLPDMQHIQVFIHVAKYKSFIQTAKLLNLSASSITNTINTLENNLSTRLFNRSTRSVALTQEGHILFAAMAPIYDDYFQALDQLNFQQQHPQGRIKISLPLVAQELFFEKIFVPFQHAHPNIELELNASDALVNIIEEGFDFGIRYNEQIPQDMIAIPFGNATRLIAVASPEFLQQHGLPQHIDDLDNFDCINRQFPSGLKYAWEFMQQQQKINKKVSGKLTLNSDRMIIKAALNHLGIAYVYEDLIRQELEQQILIPLLDAYQYPKSYFYLYYSNKHYMSATSQVFIQWIKNHFYPDEWPKINAETGGD</sequence>
<evidence type="ECO:0000313" key="6">
    <source>
        <dbReference type="EMBL" id="OEY93093.1"/>
    </source>
</evidence>
<keyword evidence="7" id="KW-1185">Reference proteome</keyword>
<evidence type="ECO:0000256" key="4">
    <source>
        <dbReference type="ARBA" id="ARBA00023163"/>
    </source>
</evidence>
<evidence type="ECO:0000259" key="5">
    <source>
        <dbReference type="PROSITE" id="PS50931"/>
    </source>
</evidence>
<dbReference type="EMBL" id="MKKK01000056">
    <property type="protein sequence ID" value="OEY93093.1"/>
    <property type="molecule type" value="Genomic_DNA"/>
</dbReference>
<dbReference type="AlphaFoldDB" id="A0A1E7R1A2"/>
<comment type="caution">
    <text evidence="6">The sequence shown here is derived from an EMBL/GenBank/DDBJ whole genome shotgun (WGS) entry which is preliminary data.</text>
</comment>
<dbReference type="InterPro" id="IPR058163">
    <property type="entry name" value="LysR-type_TF_proteobact-type"/>
</dbReference>
<dbReference type="SUPFAM" id="SSF46785">
    <property type="entry name" value="Winged helix' DNA-binding domain"/>
    <property type="match status" value="1"/>
</dbReference>
<dbReference type="GO" id="GO:0003700">
    <property type="term" value="F:DNA-binding transcription factor activity"/>
    <property type="evidence" value="ECO:0007669"/>
    <property type="project" value="InterPro"/>
</dbReference>
<keyword evidence="3" id="KW-0238">DNA-binding</keyword>
<accession>A0A1E7R1A2</accession>
<evidence type="ECO:0000256" key="2">
    <source>
        <dbReference type="ARBA" id="ARBA00023015"/>
    </source>
</evidence>
<evidence type="ECO:0000313" key="7">
    <source>
        <dbReference type="Proteomes" id="UP000185895"/>
    </source>
</evidence>
<dbReference type="InterPro" id="IPR000847">
    <property type="entry name" value="LysR_HTH_N"/>
</dbReference>
<dbReference type="SUPFAM" id="SSF53850">
    <property type="entry name" value="Periplasmic binding protein-like II"/>
    <property type="match status" value="1"/>
</dbReference>
<dbReference type="RefSeq" id="WP_070070664.1">
    <property type="nucleotide sequence ID" value="NZ_MKKK01000056.1"/>
</dbReference>
<dbReference type="PROSITE" id="PS50931">
    <property type="entry name" value="HTH_LYSR"/>
    <property type="match status" value="1"/>
</dbReference>
<dbReference type="InterPro" id="IPR036390">
    <property type="entry name" value="WH_DNA-bd_sf"/>
</dbReference>
<dbReference type="PANTHER" id="PTHR30537">
    <property type="entry name" value="HTH-TYPE TRANSCRIPTIONAL REGULATOR"/>
    <property type="match status" value="1"/>
</dbReference>
<dbReference type="GO" id="GO:0006351">
    <property type="term" value="P:DNA-templated transcription"/>
    <property type="evidence" value="ECO:0007669"/>
    <property type="project" value="TreeGrafter"/>
</dbReference>
<dbReference type="Pfam" id="PF00126">
    <property type="entry name" value="HTH_1"/>
    <property type="match status" value="1"/>
</dbReference>
<feature type="domain" description="HTH lysR-type" evidence="5">
    <location>
        <begin position="5"/>
        <end position="62"/>
    </location>
</feature>
<dbReference type="Pfam" id="PF03466">
    <property type="entry name" value="LysR_substrate"/>
    <property type="match status" value="1"/>
</dbReference>
<evidence type="ECO:0000256" key="3">
    <source>
        <dbReference type="ARBA" id="ARBA00023125"/>
    </source>
</evidence>
<name>A0A1E7R1A2_9GAMM</name>
<dbReference type="GO" id="GO:0043565">
    <property type="term" value="F:sequence-specific DNA binding"/>
    <property type="evidence" value="ECO:0007669"/>
    <property type="project" value="TreeGrafter"/>
</dbReference>
<evidence type="ECO:0000256" key="1">
    <source>
        <dbReference type="ARBA" id="ARBA00009437"/>
    </source>
</evidence>
<gene>
    <name evidence="6" type="ORF">BJI46_04965</name>
</gene>
<organism evidence="6 7">
    <name type="scientific">Acinetobacter qingfengensis</name>
    <dbReference type="NCBI Taxonomy" id="1262585"/>
    <lineage>
        <taxon>Bacteria</taxon>
        <taxon>Pseudomonadati</taxon>
        <taxon>Pseudomonadota</taxon>
        <taxon>Gammaproteobacteria</taxon>
        <taxon>Moraxellales</taxon>
        <taxon>Moraxellaceae</taxon>
        <taxon>Acinetobacter</taxon>
    </lineage>
</organism>
<dbReference type="InterPro" id="IPR036388">
    <property type="entry name" value="WH-like_DNA-bd_sf"/>
</dbReference>